<reference evidence="2" key="2">
    <citation type="submission" date="2020-05" db="EMBL/GenBank/DDBJ databases">
        <authorList>
            <person name="Kim H.-S."/>
            <person name="Proctor R.H."/>
            <person name="Brown D.W."/>
        </authorList>
    </citation>
    <scope>NUCLEOTIDE SEQUENCE</scope>
    <source>
        <strain evidence="2">NRRL 45417</strain>
    </source>
</reference>
<reference evidence="2" key="1">
    <citation type="journal article" date="2020" name="BMC Genomics">
        <title>Correction to: Identification and distribution of gene clusters required for synthesis of sphingolipid metabolism inhibitors in diverse species of the filamentous fungus Fusarium.</title>
        <authorList>
            <person name="Kim H.S."/>
            <person name="Lohmar J.M."/>
            <person name="Busman M."/>
            <person name="Brown D.W."/>
            <person name="Naumann T.A."/>
            <person name="Divon H.H."/>
            <person name="Lysoe E."/>
            <person name="Uhlig S."/>
            <person name="Proctor R.H."/>
        </authorList>
    </citation>
    <scope>NUCLEOTIDE SEQUENCE</scope>
    <source>
        <strain evidence="2">NRRL 45417</strain>
    </source>
</reference>
<feature type="compositionally biased region" description="Polar residues" evidence="1">
    <location>
        <begin position="257"/>
        <end position="268"/>
    </location>
</feature>
<evidence type="ECO:0000313" key="3">
    <source>
        <dbReference type="Proteomes" id="UP000604273"/>
    </source>
</evidence>
<proteinExistence type="predicted"/>
<feature type="compositionally biased region" description="Polar residues" evidence="1">
    <location>
        <begin position="209"/>
        <end position="226"/>
    </location>
</feature>
<name>A0A8H4TKJ2_9HYPO</name>
<protein>
    <submittedName>
        <fullName evidence="2">Uncharacterized protein</fullName>
    </submittedName>
</protein>
<dbReference type="EMBL" id="JABFAI010000032">
    <property type="protein sequence ID" value="KAF4959572.1"/>
    <property type="molecule type" value="Genomic_DNA"/>
</dbReference>
<evidence type="ECO:0000313" key="2">
    <source>
        <dbReference type="EMBL" id="KAF4959572.1"/>
    </source>
</evidence>
<feature type="compositionally biased region" description="Low complexity" evidence="1">
    <location>
        <begin position="304"/>
        <end position="322"/>
    </location>
</feature>
<sequence>MSDTKKLSSIIPAYHNPFGTTNGISISHRDRRSSVFSNTRPVTSNPDIKGFSQCKDFWHLYLNAGQFSRTREDSLGKRLGSSSTGTVTSDLTTTVTLSATTAATLATNVVVSSEQASTNDGTAPLGGATTVSFVTSPVTSPVPSTDLTGDVESSVISTGVLTPTKAVPKGSFTSMDSSILGTSAIDTQSPGSTGEPSTVPLTEPGTPESKPSTAVISPSDDTSSTLGRPKEGTTGELPPTSSYQSSRTETKPRATHKQNTSHTKASSVVVTGSGDAIATFAPAKDPEFTSLTKSTTATDDNDPVSTEESTTITTAESASEMTTSETTVECTVTKIPQCTKTISYITISQSVTSTEIGECPSTPSCATGEQSTVTTTLESESNWVSYVADPQQGPSEAELDAPIDEETEDALATATTGSTSFKATSSSSSGTATFTADEATATEAATKSEEVTSSTTDAGATPTVDPNYQPLVQQDPKYLKPAGGDHGAIDPGTQDDYAEEFRSQEPDGGWEAGLDIQHSYKETSHGVVYEYKVN</sequence>
<gene>
    <name evidence="2" type="ORF">FGADI_1639</name>
</gene>
<feature type="region of interest" description="Disordered" evidence="1">
    <location>
        <begin position="182"/>
        <end position="268"/>
    </location>
</feature>
<feature type="region of interest" description="Disordered" evidence="1">
    <location>
        <begin position="414"/>
        <end position="512"/>
    </location>
</feature>
<feature type="compositionally biased region" description="Low complexity" evidence="1">
    <location>
        <begin position="414"/>
        <end position="456"/>
    </location>
</feature>
<dbReference type="AlphaFoldDB" id="A0A8H4TKJ2"/>
<feature type="region of interest" description="Disordered" evidence="1">
    <location>
        <begin position="290"/>
        <end position="322"/>
    </location>
</feature>
<keyword evidence="3" id="KW-1185">Reference proteome</keyword>
<dbReference type="OrthoDB" id="5106762at2759"/>
<organism evidence="2 3">
    <name type="scientific">Fusarium gaditjirri</name>
    <dbReference type="NCBI Taxonomy" id="282569"/>
    <lineage>
        <taxon>Eukaryota</taxon>
        <taxon>Fungi</taxon>
        <taxon>Dikarya</taxon>
        <taxon>Ascomycota</taxon>
        <taxon>Pezizomycotina</taxon>
        <taxon>Sordariomycetes</taxon>
        <taxon>Hypocreomycetidae</taxon>
        <taxon>Hypocreales</taxon>
        <taxon>Nectriaceae</taxon>
        <taxon>Fusarium</taxon>
        <taxon>Fusarium nisikadoi species complex</taxon>
    </lineage>
</organism>
<evidence type="ECO:0000256" key="1">
    <source>
        <dbReference type="SAM" id="MobiDB-lite"/>
    </source>
</evidence>
<comment type="caution">
    <text evidence="2">The sequence shown here is derived from an EMBL/GenBank/DDBJ whole genome shotgun (WGS) entry which is preliminary data.</text>
</comment>
<dbReference type="Proteomes" id="UP000604273">
    <property type="component" value="Unassembled WGS sequence"/>
</dbReference>
<feature type="compositionally biased region" description="Polar residues" evidence="1">
    <location>
        <begin position="182"/>
        <end position="200"/>
    </location>
</feature>
<accession>A0A8H4TKJ2</accession>